<keyword evidence="1" id="KW-0862">Zinc</keyword>
<dbReference type="InterPro" id="IPR051714">
    <property type="entry name" value="Znf_CCHC_NABP"/>
</dbReference>
<dbReference type="GO" id="GO:0003729">
    <property type="term" value="F:mRNA binding"/>
    <property type="evidence" value="ECO:0000318"/>
    <property type="project" value="GO_Central"/>
</dbReference>
<dbReference type="GO" id="GO:0008270">
    <property type="term" value="F:zinc ion binding"/>
    <property type="evidence" value="ECO:0007669"/>
    <property type="project" value="UniProtKB-KW"/>
</dbReference>
<feature type="domain" description="CCHC-type" evidence="3">
    <location>
        <begin position="205"/>
        <end position="220"/>
    </location>
</feature>
<feature type="region of interest" description="Disordered" evidence="2">
    <location>
        <begin position="60"/>
        <end position="127"/>
    </location>
</feature>
<keyword evidence="1" id="KW-0863">Zinc-finger</keyword>
<dbReference type="OMA" id="DGRQEVH"/>
<feature type="compositionally biased region" description="Basic and acidic residues" evidence="2">
    <location>
        <begin position="416"/>
        <end position="435"/>
    </location>
</feature>
<dbReference type="GO" id="GO:0045182">
    <property type="term" value="F:translation regulator activity"/>
    <property type="evidence" value="ECO:0000318"/>
    <property type="project" value="GO_Central"/>
</dbReference>
<evidence type="ECO:0000313" key="4">
    <source>
        <dbReference type="EMBL" id="GAQ86341.1"/>
    </source>
</evidence>
<feature type="compositionally biased region" description="Basic and acidic residues" evidence="2">
    <location>
        <begin position="443"/>
        <end position="473"/>
    </location>
</feature>
<dbReference type="PANTHER" id="PTHR23002">
    <property type="entry name" value="ZINC FINGER CCHC DOMAIN CONTAINING PROTEIN"/>
    <property type="match status" value="1"/>
</dbReference>
<dbReference type="Gene3D" id="4.10.60.10">
    <property type="entry name" value="Zinc finger, CCHC-type"/>
    <property type="match status" value="5"/>
</dbReference>
<dbReference type="GO" id="GO:2000767">
    <property type="term" value="P:positive regulation of cytoplasmic translation"/>
    <property type="evidence" value="ECO:0000318"/>
    <property type="project" value="GO_Central"/>
</dbReference>
<feature type="region of interest" description="Disordered" evidence="2">
    <location>
        <begin position="249"/>
        <end position="313"/>
    </location>
</feature>
<dbReference type="STRING" id="105231.A0A1Y1IB41"/>
<proteinExistence type="predicted"/>
<keyword evidence="5" id="KW-1185">Reference proteome</keyword>
<feature type="compositionally biased region" description="Basic and acidic residues" evidence="2">
    <location>
        <begin position="72"/>
        <end position="88"/>
    </location>
</feature>
<name>A0A1Y1IB41_KLENI</name>
<feature type="compositionally biased region" description="Pro residues" evidence="2">
    <location>
        <begin position="300"/>
        <end position="309"/>
    </location>
</feature>
<reference evidence="4 5" key="1">
    <citation type="journal article" date="2014" name="Nat. Commun.">
        <title>Klebsormidium flaccidum genome reveals primary factors for plant terrestrial adaptation.</title>
        <authorList>
            <person name="Hori K."/>
            <person name="Maruyama F."/>
            <person name="Fujisawa T."/>
            <person name="Togashi T."/>
            <person name="Yamamoto N."/>
            <person name="Seo M."/>
            <person name="Sato S."/>
            <person name="Yamada T."/>
            <person name="Mori H."/>
            <person name="Tajima N."/>
            <person name="Moriyama T."/>
            <person name="Ikeuchi M."/>
            <person name="Watanabe M."/>
            <person name="Wada H."/>
            <person name="Kobayashi K."/>
            <person name="Saito M."/>
            <person name="Masuda T."/>
            <person name="Sasaki-Sekimoto Y."/>
            <person name="Mashiguchi K."/>
            <person name="Awai K."/>
            <person name="Shimojima M."/>
            <person name="Masuda S."/>
            <person name="Iwai M."/>
            <person name="Nobusawa T."/>
            <person name="Narise T."/>
            <person name="Kondo S."/>
            <person name="Saito H."/>
            <person name="Sato R."/>
            <person name="Murakawa M."/>
            <person name="Ihara Y."/>
            <person name="Oshima-Yamada Y."/>
            <person name="Ohtaka K."/>
            <person name="Satoh M."/>
            <person name="Sonobe K."/>
            <person name="Ishii M."/>
            <person name="Ohtani R."/>
            <person name="Kanamori-Sato M."/>
            <person name="Honoki R."/>
            <person name="Miyazaki D."/>
            <person name="Mochizuki H."/>
            <person name="Umetsu J."/>
            <person name="Higashi K."/>
            <person name="Shibata D."/>
            <person name="Kamiya Y."/>
            <person name="Sato N."/>
            <person name="Nakamura Y."/>
            <person name="Tabata S."/>
            <person name="Ida S."/>
            <person name="Kurokawa K."/>
            <person name="Ohta H."/>
        </authorList>
    </citation>
    <scope>NUCLEOTIDE SEQUENCE [LARGE SCALE GENOMIC DNA]</scope>
    <source>
        <strain evidence="4 5">NIES-2285</strain>
    </source>
</reference>
<dbReference type="InterPro" id="IPR036875">
    <property type="entry name" value="Znf_CCHC_sf"/>
</dbReference>
<dbReference type="SMART" id="SM00343">
    <property type="entry name" value="ZnF_C2HC"/>
    <property type="match status" value="5"/>
</dbReference>
<dbReference type="GO" id="GO:0005737">
    <property type="term" value="C:cytoplasm"/>
    <property type="evidence" value="ECO:0000318"/>
    <property type="project" value="GO_Central"/>
</dbReference>
<sequence>MHLFWLKTETVLSGDVGQRRAQGRAHAFAVRTGLARAAADCGHPERRRDTCRDTMFRSHRDDRLRRHSRSPVRRERIDERTREYERPSRRSRSRSRSRSRDRAPSRRHGDRSRSRERGYDHSYGRVERDREAEYDQYAAFGGYGYAGYGMYPAAPYGGPVPGLLGDSCFVCGGIGHIALDCPSRETLQRGRVGVARMSREREVEKCFECGKQGHQARECPFAKTVHENGAPVPRCYTCNAVGHIARDCPQLTPPARNRSPPPRRADRVPDEDDRPRRDRERAADRSPKRERSPERRRSSLPPPPPPPLGRPGGSELGCFICHATGHFARDCPERGGPKDPRADDYIRSRGYGLGVGPGMVGPSLAYAAAYRPSAIPVTKPRRGEAVCYECGQVGHFGRECPVRLANHGRRGDYRFSREDREERMERRFDEDRKEAALNNDLEDYMKAKPAKERDHNGGDRAERDGSEAREREPSMGGSREGSSERKRDGSMERRGEN</sequence>
<gene>
    <name evidence="4" type="ORF">KFL_002830180</name>
</gene>
<evidence type="ECO:0000259" key="3">
    <source>
        <dbReference type="PROSITE" id="PS50158"/>
    </source>
</evidence>
<evidence type="ECO:0000256" key="1">
    <source>
        <dbReference type="PROSITE-ProRule" id="PRU00047"/>
    </source>
</evidence>
<feature type="domain" description="CCHC-type" evidence="3">
    <location>
        <begin position="168"/>
        <end position="183"/>
    </location>
</feature>
<dbReference type="InterPro" id="IPR001878">
    <property type="entry name" value="Znf_CCHC"/>
</dbReference>
<organism evidence="4 5">
    <name type="scientific">Klebsormidium nitens</name>
    <name type="common">Green alga</name>
    <name type="synonym">Ulothrix nitens</name>
    <dbReference type="NCBI Taxonomy" id="105231"/>
    <lineage>
        <taxon>Eukaryota</taxon>
        <taxon>Viridiplantae</taxon>
        <taxon>Streptophyta</taxon>
        <taxon>Klebsormidiophyceae</taxon>
        <taxon>Klebsormidiales</taxon>
        <taxon>Klebsormidiaceae</taxon>
        <taxon>Klebsormidium</taxon>
    </lineage>
</organism>
<accession>A0A1Y1IB41</accession>
<evidence type="ECO:0000313" key="5">
    <source>
        <dbReference type="Proteomes" id="UP000054558"/>
    </source>
</evidence>
<feature type="domain" description="CCHC-type" evidence="3">
    <location>
        <begin position="387"/>
        <end position="401"/>
    </location>
</feature>
<dbReference type="PROSITE" id="PS50158">
    <property type="entry name" value="ZF_CCHC"/>
    <property type="match status" value="5"/>
</dbReference>
<feature type="domain" description="CCHC-type" evidence="3">
    <location>
        <begin position="234"/>
        <end position="250"/>
    </location>
</feature>
<dbReference type="Proteomes" id="UP000054558">
    <property type="component" value="Unassembled WGS sequence"/>
</dbReference>
<dbReference type="GO" id="GO:0003727">
    <property type="term" value="F:single-stranded RNA binding"/>
    <property type="evidence" value="ECO:0000318"/>
    <property type="project" value="GO_Central"/>
</dbReference>
<evidence type="ECO:0000256" key="2">
    <source>
        <dbReference type="SAM" id="MobiDB-lite"/>
    </source>
</evidence>
<dbReference type="EMBL" id="DF237232">
    <property type="protein sequence ID" value="GAQ86341.1"/>
    <property type="molecule type" value="Genomic_DNA"/>
</dbReference>
<dbReference type="SUPFAM" id="SSF57756">
    <property type="entry name" value="Retrovirus zinc finger-like domains"/>
    <property type="match status" value="4"/>
</dbReference>
<dbReference type="AlphaFoldDB" id="A0A1Y1IB41"/>
<dbReference type="OrthoDB" id="422005at2759"/>
<feature type="compositionally biased region" description="Basic and acidic residues" evidence="2">
    <location>
        <begin position="481"/>
        <end position="497"/>
    </location>
</feature>
<feature type="compositionally biased region" description="Basic and acidic residues" evidence="2">
    <location>
        <begin position="263"/>
        <end position="297"/>
    </location>
</feature>
<keyword evidence="1" id="KW-0479">Metal-binding</keyword>
<feature type="domain" description="CCHC-type" evidence="3">
    <location>
        <begin position="318"/>
        <end position="333"/>
    </location>
</feature>
<feature type="region of interest" description="Disordered" evidence="2">
    <location>
        <begin position="416"/>
        <end position="497"/>
    </location>
</feature>
<dbReference type="Pfam" id="PF00098">
    <property type="entry name" value="zf-CCHC"/>
    <property type="match status" value="5"/>
</dbReference>
<protein>
    <recommendedName>
        <fullName evidence="3">CCHC-type domain-containing protein</fullName>
    </recommendedName>
</protein>
<feature type="compositionally biased region" description="Basic and acidic residues" evidence="2">
    <location>
        <begin position="111"/>
        <end position="127"/>
    </location>
</feature>